<evidence type="ECO:0008006" key="3">
    <source>
        <dbReference type="Google" id="ProtNLM"/>
    </source>
</evidence>
<organism evidence="2">
    <name type="scientific">Palpitomonas bilix</name>
    <dbReference type="NCBI Taxonomy" id="652834"/>
    <lineage>
        <taxon>Eukaryota</taxon>
        <taxon>Eukaryota incertae sedis</taxon>
    </lineage>
</organism>
<gene>
    <name evidence="2" type="ORF">PBIL07802_LOCUS6710</name>
</gene>
<dbReference type="AlphaFoldDB" id="A0A7S3G230"/>
<dbReference type="InterPro" id="IPR018490">
    <property type="entry name" value="cNMP-bd_dom_sf"/>
</dbReference>
<protein>
    <recommendedName>
        <fullName evidence="3">Cyclic nucleotide-binding domain-containing protein</fullName>
    </recommendedName>
</protein>
<dbReference type="EMBL" id="HBIB01010483">
    <property type="protein sequence ID" value="CAE0244535.1"/>
    <property type="molecule type" value="Transcribed_RNA"/>
</dbReference>
<proteinExistence type="predicted"/>
<name>A0A7S3G230_9EUKA</name>
<feature type="compositionally biased region" description="Gly residues" evidence="1">
    <location>
        <begin position="125"/>
        <end position="144"/>
    </location>
</feature>
<sequence length="347" mass="38018">MEEGREWNVKPGESATHHLQLRLDQTQHGVRMNARGAATVRALVEPGRRLDEIFRKNMEKSPHSARLYNEVQKAVEKKNKEALEMFEDNHALYFPILVSRGLTMSANAFDREVRSIVSRGSDMKSGGGVGSAGKSGSSVGGGGDLQSRGGRMRGGGRMNGAKSMPALSKKKVALPHLQTEQACLTCIPSSSNLSPRFSSAIASTPTPSSLLSHRSRMQVENQLHKLETAESVFEVDRVGPGSVIGVGEVFTKAPGRCTSAVADGRVEVVRITKWDLLRNFTREESNFLLGLIGAWEHSLLTGDIDEELLDLAASRWEWGEIRKNVLQQAVEDKKIEKAAKTPLPKLR</sequence>
<reference evidence="2" key="1">
    <citation type="submission" date="2021-01" db="EMBL/GenBank/DDBJ databases">
        <authorList>
            <person name="Corre E."/>
            <person name="Pelletier E."/>
            <person name="Niang G."/>
            <person name="Scheremetjew M."/>
            <person name="Finn R."/>
            <person name="Kale V."/>
            <person name="Holt S."/>
            <person name="Cochrane G."/>
            <person name="Meng A."/>
            <person name="Brown T."/>
            <person name="Cohen L."/>
        </authorList>
    </citation>
    <scope>NUCLEOTIDE SEQUENCE</scope>
    <source>
        <strain evidence="2">NIES-2562</strain>
    </source>
</reference>
<dbReference type="SUPFAM" id="SSF51206">
    <property type="entry name" value="cAMP-binding domain-like"/>
    <property type="match status" value="1"/>
</dbReference>
<accession>A0A7S3G230</accession>
<evidence type="ECO:0000313" key="2">
    <source>
        <dbReference type="EMBL" id="CAE0244535.1"/>
    </source>
</evidence>
<evidence type="ECO:0000256" key="1">
    <source>
        <dbReference type="SAM" id="MobiDB-lite"/>
    </source>
</evidence>
<feature type="region of interest" description="Disordered" evidence="1">
    <location>
        <begin position="120"/>
        <end position="163"/>
    </location>
</feature>